<dbReference type="OrthoDB" id="871343at2"/>
<dbReference type="RefSeq" id="WP_101918513.1">
    <property type="nucleotide sequence ID" value="NZ_JAJGWS010000004.1"/>
</dbReference>
<keyword evidence="1" id="KW-0418">Kinase</keyword>
<dbReference type="Gene3D" id="3.30.420.40">
    <property type="match status" value="2"/>
</dbReference>
<name>A0A2H1YK69_9FLAO</name>
<dbReference type="Gene3D" id="1.10.720.160">
    <property type="match status" value="1"/>
</dbReference>
<proteinExistence type="predicted"/>
<dbReference type="EMBL" id="OENF01000042">
    <property type="protein sequence ID" value="SOS75892.1"/>
    <property type="molecule type" value="Genomic_DNA"/>
</dbReference>
<gene>
    <name evidence="1" type="ORF">TNO020_70201</name>
</gene>
<reference evidence="2" key="1">
    <citation type="submission" date="2017-11" db="EMBL/GenBank/DDBJ databases">
        <authorList>
            <person name="Duchaud E."/>
        </authorList>
    </citation>
    <scope>NUCLEOTIDE SEQUENCE [LARGE SCALE GENOMIC DNA]</scope>
    <source>
        <strain evidence="2">Tenacibaculum sp. TNO020</strain>
    </source>
</reference>
<dbReference type="AlphaFoldDB" id="A0A2H1YK69"/>
<protein>
    <submittedName>
        <fullName evidence="1">N-acetylglucosamine kinase</fullName>
    </submittedName>
</protein>
<evidence type="ECO:0000313" key="2">
    <source>
        <dbReference type="Proteomes" id="UP000234211"/>
    </source>
</evidence>
<dbReference type="CDD" id="cd24079">
    <property type="entry name" value="ASKHA_NBD_PG1100-like"/>
    <property type="match status" value="1"/>
</dbReference>
<dbReference type="PANTHER" id="PTHR43190">
    <property type="entry name" value="N-ACETYL-D-GLUCOSAMINE KINASE"/>
    <property type="match status" value="1"/>
</dbReference>
<organism evidence="1 2">
    <name type="scientific">Tenacibaculum piscium</name>
    <dbReference type="NCBI Taxonomy" id="1458515"/>
    <lineage>
        <taxon>Bacteria</taxon>
        <taxon>Pseudomonadati</taxon>
        <taxon>Bacteroidota</taxon>
        <taxon>Flavobacteriia</taxon>
        <taxon>Flavobacteriales</taxon>
        <taxon>Flavobacteriaceae</taxon>
        <taxon>Tenacibaculum</taxon>
    </lineage>
</organism>
<dbReference type="PANTHER" id="PTHR43190:SF3">
    <property type="entry name" value="N-ACETYL-D-GLUCOSAMINE KINASE"/>
    <property type="match status" value="1"/>
</dbReference>
<dbReference type="InterPro" id="IPR052519">
    <property type="entry name" value="Euk-type_GlcNAc_Kinase"/>
</dbReference>
<keyword evidence="2" id="KW-1185">Reference proteome</keyword>
<dbReference type="Proteomes" id="UP000234211">
    <property type="component" value="Unassembled WGS sequence"/>
</dbReference>
<keyword evidence="1" id="KW-0808">Transferase</keyword>
<dbReference type="InterPro" id="IPR043129">
    <property type="entry name" value="ATPase_NBD"/>
</dbReference>
<sequence length="282" mass="32608">MILIADGGSTKVDWIALNSSKKEVFRTQTMGLNPNILSKKKLLTILENCADLKKYQKAIKKIYFYGAGCGTQIPKDILTEILLDFFSATTNVLVQEDILGAVYASAKNKEAIVCILGTGSNSCYFNGKELTYISPSLGYSVMDEASGNYFGKKLLRDFFYQKMPAEIADHFEKEFNLHPDFIKQQLYKNEHPNRYLATFAKFMFEYKNTRYIQKLVKKGFQQFFKYHVLAYQKNKEIPVYFVGSIAFYFKDILEEVALKNNIKITNIIEKPIHNLMKYHQKF</sequence>
<evidence type="ECO:0000313" key="1">
    <source>
        <dbReference type="EMBL" id="SOS75892.1"/>
    </source>
</evidence>
<dbReference type="SUPFAM" id="SSF53067">
    <property type="entry name" value="Actin-like ATPase domain"/>
    <property type="match status" value="2"/>
</dbReference>
<accession>A0A2H1YK69</accession>
<dbReference type="GO" id="GO:0016301">
    <property type="term" value="F:kinase activity"/>
    <property type="evidence" value="ECO:0007669"/>
    <property type="project" value="UniProtKB-KW"/>
</dbReference>